<accession>A0A084VTU8</accession>
<proteinExistence type="predicted"/>
<reference evidence="1 3" key="1">
    <citation type="journal article" date="2014" name="BMC Genomics">
        <title>Genome sequence of Anopheles sinensis provides insight into genetics basis of mosquito competence for malaria parasites.</title>
        <authorList>
            <person name="Zhou D."/>
            <person name="Zhang D."/>
            <person name="Ding G."/>
            <person name="Shi L."/>
            <person name="Hou Q."/>
            <person name="Ye Y."/>
            <person name="Xu Y."/>
            <person name="Zhou H."/>
            <person name="Xiong C."/>
            <person name="Li S."/>
            <person name="Yu J."/>
            <person name="Hong S."/>
            <person name="Yu X."/>
            <person name="Zou P."/>
            <person name="Chen C."/>
            <person name="Chang X."/>
            <person name="Wang W."/>
            <person name="Lv Y."/>
            <person name="Sun Y."/>
            <person name="Ma L."/>
            <person name="Shen B."/>
            <person name="Zhu C."/>
        </authorList>
    </citation>
    <scope>NUCLEOTIDE SEQUENCE [LARGE SCALE GENOMIC DNA]</scope>
</reference>
<dbReference type="AlphaFoldDB" id="A0A084VTU8"/>
<dbReference type="VEuPathDB" id="VectorBase:ASIC008975"/>
<evidence type="ECO:0000313" key="2">
    <source>
        <dbReference type="EnsemblMetazoa" id="ASIC008975-PA"/>
    </source>
</evidence>
<dbReference type="EnsemblMetazoa" id="ASIC008975-RA">
    <property type="protein sequence ID" value="ASIC008975-PA"/>
    <property type="gene ID" value="ASIC008975"/>
</dbReference>
<evidence type="ECO:0000313" key="1">
    <source>
        <dbReference type="EMBL" id="KFB41392.1"/>
    </source>
</evidence>
<reference evidence="2" key="2">
    <citation type="submission" date="2020-05" db="UniProtKB">
        <authorList>
            <consortium name="EnsemblMetazoa"/>
        </authorList>
    </citation>
    <scope>IDENTIFICATION</scope>
</reference>
<organism evidence="1">
    <name type="scientific">Anopheles sinensis</name>
    <name type="common">Mosquito</name>
    <dbReference type="NCBI Taxonomy" id="74873"/>
    <lineage>
        <taxon>Eukaryota</taxon>
        <taxon>Metazoa</taxon>
        <taxon>Ecdysozoa</taxon>
        <taxon>Arthropoda</taxon>
        <taxon>Hexapoda</taxon>
        <taxon>Insecta</taxon>
        <taxon>Pterygota</taxon>
        <taxon>Neoptera</taxon>
        <taxon>Endopterygota</taxon>
        <taxon>Diptera</taxon>
        <taxon>Nematocera</taxon>
        <taxon>Culicoidea</taxon>
        <taxon>Culicidae</taxon>
        <taxon>Anophelinae</taxon>
        <taxon>Anopheles</taxon>
    </lineage>
</organism>
<dbReference type="EMBL" id="ATLV01016509">
    <property type="status" value="NOT_ANNOTATED_CDS"/>
    <property type="molecule type" value="Genomic_DNA"/>
</dbReference>
<gene>
    <name evidence="1" type="ORF">ZHAS_00008975</name>
</gene>
<dbReference type="GO" id="GO:0016740">
    <property type="term" value="F:transferase activity"/>
    <property type="evidence" value="ECO:0007669"/>
    <property type="project" value="UniProtKB-KW"/>
</dbReference>
<dbReference type="EMBL" id="KE525092">
    <property type="protein sequence ID" value="KFB41392.1"/>
    <property type="molecule type" value="Genomic_DNA"/>
</dbReference>
<sequence>MPSTLPFALHPWRALSGLVPYGLPGDASGRTTRCENCLYRQPKRARHVKEGALVRKVFFPHPG</sequence>
<name>A0A084VTU8_ANOSI</name>
<dbReference type="Proteomes" id="UP000030765">
    <property type="component" value="Unassembled WGS sequence"/>
</dbReference>
<evidence type="ECO:0000313" key="3">
    <source>
        <dbReference type="Proteomes" id="UP000030765"/>
    </source>
</evidence>
<keyword evidence="1" id="KW-0808">Transferase</keyword>
<keyword evidence="3" id="KW-1185">Reference proteome</keyword>
<protein>
    <submittedName>
        <fullName evidence="1 2">Putative palmitoyltransferase ZDHHC12</fullName>
    </submittedName>
</protein>